<dbReference type="AlphaFoldDB" id="A0AAD7WIV0"/>
<proteinExistence type="predicted"/>
<accession>A0AAD7WIV0</accession>
<keyword evidence="3" id="KW-1185">Reference proteome</keyword>
<gene>
    <name evidence="2" type="ORF">AAFF_G00421490</name>
</gene>
<comment type="caution">
    <text evidence="2">The sequence shown here is derived from an EMBL/GenBank/DDBJ whole genome shotgun (WGS) entry which is preliminary data.</text>
</comment>
<evidence type="ECO:0000256" key="1">
    <source>
        <dbReference type="SAM" id="MobiDB-lite"/>
    </source>
</evidence>
<organism evidence="2 3">
    <name type="scientific">Aldrovandia affinis</name>
    <dbReference type="NCBI Taxonomy" id="143900"/>
    <lineage>
        <taxon>Eukaryota</taxon>
        <taxon>Metazoa</taxon>
        <taxon>Chordata</taxon>
        <taxon>Craniata</taxon>
        <taxon>Vertebrata</taxon>
        <taxon>Euteleostomi</taxon>
        <taxon>Actinopterygii</taxon>
        <taxon>Neopterygii</taxon>
        <taxon>Teleostei</taxon>
        <taxon>Notacanthiformes</taxon>
        <taxon>Halosauridae</taxon>
        <taxon>Aldrovandia</taxon>
    </lineage>
</organism>
<dbReference type="Proteomes" id="UP001221898">
    <property type="component" value="Unassembled WGS sequence"/>
</dbReference>
<feature type="region of interest" description="Disordered" evidence="1">
    <location>
        <begin position="142"/>
        <end position="162"/>
    </location>
</feature>
<protein>
    <submittedName>
        <fullName evidence="2">Uncharacterized protein</fullName>
    </submittedName>
</protein>
<evidence type="ECO:0000313" key="2">
    <source>
        <dbReference type="EMBL" id="KAJ8398621.1"/>
    </source>
</evidence>
<evidence type="ECO:0000313" key="3">
    <source>
        <dbReference type="Proteomes" id="UP001221898"/>
    </source>
</evidence>
<dbReference type="EMBL" id="JAINUG010000089">
    <property type="protein sequence ID" value="KAJ8398621.1"/>
    <property type="molecule type" value="Genomic_DNA"/>
</dbReference>
<name>A0AAD7WIV0_9TELE</name>
<reference evidence="2" key="1">
    <citation type="journal article" date="2023" name="Science">
        <title>Genome structures resolve the early diversification of teleost fishes.</title>
        <authorList>
            <person name="Parey E."/>
            <person name="Louis A."/>
            <person name="Montfort J."/>
            <person name="Bouchez O."/>
            <person name="Roques C."/>
            <person name="Iampietro C."/>
            <person name="Lluch J."/>
            <person name="Castinel A."/>
            <person name="Donnadieu C."/>
            <person name="Desvignes T."/>
            <person name="Floi Bucao C."/>
            <person name="Jouanno E."/>
            <person name="Wen M."/>
            <person name="Mejri S."/>
            <person name="Dirks R."/>
            <person name="Jansen H."/>
            <person name="Henkel C."/>
            <person name="Chen W.J."/>
            <person name="Zahm M."/>
            <person name="Cabau C."/>
            <person name="Klopp C."/>
            <person name="Thompson A.W."/>
            <person name="Robinson-Rechavi M."/>
            <person name="Braasch I."/>
            <person name="Lecointre G."/>
            <person name="Bobe J."/>
            <person name="Postlethwait J.H."/>
            <person name="Berthelot C."/>
            <person name="Roest Crollius H."/>
            <person name="Guiguen Y."/>
        </authorList>
    </citation>
    <scope>NUCLEOTIDE SEQUENCE</scope>
    <source>
        <strain evidence="2">NC1722</strain>
    </source>
</reference>
<sequence length="162" mass="17030">MQAEREGEACRPGLRCTCQPLRPQVESSRAGGAGREHRLMHGAHSPALIPLPRGLVLLRARLSGPLAGAGARAGRGLEPRDFCLRVWSPVDFCAVTGRGPGVMMLLVLGGDGALSSDCFRRTACGRSLGSRGGLRRSERLVRQAGTEHLNRDPGGGGGGKRS</sequence>
<feature type="compositionally biased region" description="Gly residues" evidence="1">
    <location>
        <begin position="153"/>
        <end position="162"/>
    </location>
</feature>